<evidence type="ECO:0000313" key="9">
    <source>
        <dbReference type="Proteomes" id="UP001558713"/>
    </source>
</evidence>
<dbReference type="Pfam" id="PF02892">
    <property type="entry name" value="zf-BED"/>
    <property type="match status" value="1"/>
</dbReference>
<sequence>MENEMTLNLEDGYGSWDMMDQVGENPNEEEEEEEEDHLEEDKKIKGKRRWSKCWKKFKIIGEKLPNGRNNVRCNKCKHTYSIDLCRSGTTTMLRHMQVCSNGGAPVTGNRKLDMIVFRELIGLAIIEHGLPYSFVEYRRIKEAFLYANSSIEFWTRNTAVADCLKIYEKEKMKLRNTLNEIPGRFCLTTDLWRALTVEGYMCLTAHYIDSDWNLQAKILAFCKFPPSHIGAAIATKVLALLKDWGLEKIVFTITVDNASSNDNMQGILKKQLRKSLVCNGEFFHIRCVAHILNLIVQSGLNVIDDTLEMIRES</sequence>
<evidence type="ECO:0000256" key="2">
    <source>
        <dbReference type="ARBA" id="ARBA00022771"/>
    </source>
</evidence>
<protein>
    <submittedName>
        <fullName evidence="8">AC transposase</fullName>
    </submittedName>
</protein>
<gene>
    <name evidence="8" type="ORF">V5N11_010337</name>
</gene>
<evidence type="ECO:0000256" key="3">
    <source>
        <dbReference type="ARBA" id="ARBA00022833"/>
    </source>
</evidence>
<dbReference type="PANTHER" id="PTHR46481">
    <property type="entry name" value="ZINC FINGER BED DOMAIN-CONTAINING PROTEIN 4"/>
    <property type="match status" value="1"/>
</dbReference>
<dbReference type="SUPFAM" id="SSF53098">
    <property type="entry name" value="Ribonuclease H-like"/>
    <property type="match status" value="1"/>
</dbReference>
<keyword evidence="3" id="KW-0862">Zinc</keyword>
<evidence type="ECO:0000256" key="4">
    <source>
        <dbReference type="ARBA" id="ARBA00023015"/>
    </source>
</evidence>
<keyword evidence="5" id="KW-0804">Transcription</keyword>
<accession>A0ABD1A3T3</accession>
<keyword evidence="9" id="KW-1185">Reference proteome</keyword>
<evidence type="ECO:0000256" key="5">
    <source>
        <dbReference type="ARBA" id="ARBA00023163"/>
    </source>
</evidence>
<dbReference type="EMBL" id="JBANAX010000752">
    <property type="protein sequence ID" value="KAL1194425.1"/>
    <property type="molecule type" value="Genomic_DNA"/>
</dbReference>
<dbReference type="InterPro" id="IPR052035">
    <property type="entry name" value="ZnF_BED_domain_contain"/>
</dbReference>
<dbReference type="InterPro" id="IPR012337">
    <property type="entry name" value="RNaseH-like_sf"/>
</dbReference>
<reference evidence="8 9" key="1">
    <citation type="submission" date="2024-04" db="EMBL/GenBank/DDBJ databases">
        <title>Genome assembly C_amara_ONT_v2.</title>
        <authorList>
            <person name="Yant L."/>
            <person name="Moore C."/>
            <person name="Slenker M."/>
        </authorList>
    </citation>
    <scope>NUCLEOTIDE SEQUENCE [LARGE SCALE GENOMIC DNA]</scope>
    <source>
        <tissue evidence="8">Leaf</tissue>
    </source>
</reference>
<evidence type="ECO:0000313" key="8">
    <source>
        <dbReference type="EMBL" id="KAL1194425.1"/>
    </source>
</evidence>
<dbReference type="GO" id="GO:0008270">
    <property type="term" value="F:zinc ion binding"/>
    <property type="evidence" value="ECO:0007669"/>
    <property type="project" value="UniProtKB-KW"/>
</dbReference>
<feature type="domain" description="BED-type" evidence="7">
    <location>
        <begin position="65"/>
        <end position="97"/>
    </location>
</feature>
<dbReference type="AlphaFoldDB" id="A0ABD1A3T3"/>
<name>A0ABD1A3T3_CARAN</name>
<comment type="caution">
    <text evidence="8">The sequence shown here is derived from an EMBL/GenBank/DDBJ whole genome shotgun (WGS) entry which is preliminary data.</text>
</comment>
<keyword evidence="1" id="KW-0479">Metal-binding</keyword>
<keyword evidence="4" id="KW-0805">Transcription regulation</keyword>
<evidence type="ECO:0000256" key="6">
    <source>
        <dbReference type="SAM" id="MobiDB-lite"/>
    </source>
</evidence>
<proteinExistence type="predicted"/>
<feature type="compositionally biased region" description="Acidic residues" evidence="6">
    <location>
        <begin position="26"/>
        <end position="38"/>
    </location>
</feature>
<dbReference type="Proteomes" id="UP001558713">
    <property type="component" value="Unassembled WGS sequence"/>
</dbReference>
<feature type="region of interest" description="Disordered" evidence="6">
    <location>
        <begin position="1"/>
        <end position="41"/>
    </location>
</feature>
<organism evidence="8 9">
    <name type="scientific">Cardamine amara subsp. amara</name>
    <dbReference type="NCBI Taxonomy" id="228776"/>
    <lineage>
        <taxon>Eukaryota</taxon>
        <taxon>Viridiplantae</taxon>
        <taxon>Streptophyta</taxon>
        <taxon>Embryophyta</taxon>
        <taxon>Tracheophyta</taxon>
        <taxon>Spermatophyta</taxon>
        <taxon>Magnoliopsida</taxon>
        <taxon>eudicotyledons</taxon>
        <taxon>Gunneridae</taxon>
        <taxon>Pentapetalae</taxon>
        <taxon>rosids</taxon>
        <taxon>malvids</taxon>
        <taxon>Brassicales</taxon>
        <taxon>Brassicaceae</taxon>
        <taxon>Cardamineae</taxon>
        <taxon>Cardamine</taxon>
    </lineage>
</organism>
<keyword evidence="2" id="KW-0863">Zinc-finger</keyword>
<evidence type="ECO:0000259" key="7">
    <source>
        <dbReference type="Pfam" id="PF02892"/>
    </source>
</evidence>
<dbReference type="SMART" id="SM00614">
    <property type="entry name" value="ZnF_BED"/>
    <property type="match status" value="1"/>
</dbReference>
<dbReference type="InterPro" id="IPR003656">
    <property type="entry name" value="Znf_BED"/>
</dbReference>
<evidence type="ECO:0000256" key="1">
    <source>
        <dbReference type="ARBA" id="ARBA00022723"/>
    </source>
</evidence>
<dbReference type="PANTHER" id="PTHR46481:SF6">
    <property type="entry name" value="ZINC FINGER BED DOMAIN-CONTAINING PROTEIN RICESLEEPER 2-LIKE"/>
    <property type="match status" value="1"/>
</dbReference>